<feature type="region of interest" description="Disordered" evidence="1">
    <location>
        <begin position="629"/>
        <end position="699"/>
    </location>
</feature>
<feature type="region of interest" description="Disordered" evidence="1">
    <location>
        <begin position="721"/>
        <end position="743"/>
    </location>
</feature>
<evidence type="ECO:0000313" key="2">
    <source>
        <dbReference type="EMBL" id="KAL3811008.1"/>
    </source>
</evidence>
<feature type="compositionally biased region" description="Acidic residues" evidence="1">
    <location>
        <begin position="116"/>
        <end position="126"/>
    </location>
</feature>
<feature type="compositionally biased region" description="Gly residues" evidence="1">
    <location>
        <begin position="15"/>
        <end position="26"/>
    </location>
</feature>
<accession>A0ABD3RDD6</accession>
<feature type="region of interest" description="Disordered" evidence="1">
    <location>
        <begin position="341"/>
        <end position="370"/>
    </location>
</feature>
<reference evidence="2 3" key="1">
    <citation type="submission" date="2024-10" db="EMBL/GenBank/DDBJ databases">
        <title>Updated reference genomes for cyclostephanoid diatoms.</title>
        <authorList>
            <person name="Roberts W.R."/>
            <person name="Alverson A.J."/>
        </authorList>
    </citation>
    <scope>NUCLEOTIDE SEQUENCE [LARGE SCALE GENOMIC DNA]</scope>
    <source>
        <strain evidence="2 3">AJA228-03</strain>
    </source>
</reference>
<feature type="compositionally biased region" description="Acidic residues" evidence="1">
    <location>
        <begin position="1"/>
        <end position="12"/>
    </location>
</feature>
<feature type="region of interest" description="Disordered" evidence="1">
    <location>
        <begin position="96"/>
        <end position="126"/>
    </location>
</feature>
<dbReference type="EMBL" id="JALLPB020000287">
    <property type="protein sequence ID" value="KAL3811008.1"/>
    <property type="molecule type" value="Genomic_DNA"/>
</dbReference>
<gene>
    <name evidence="2" type="ORF">ACHAXA_002285</name>
</gene>
<evidence type="ECO:0000256" key="1">
    <source>
        <dbReference type="SAM" id="MobiDB-lite"/>
    </source>
</evidence>
<organism evidence="2 3">
    <name type="scientific">Cyclostephanos tholiformis</name>
    <dbReference type="NCBI Taxonomy" id="382380"/>
    <lineage>
        <taxon>Eukaryota</taxon>
        <taxon>Sar</taxon>
        <taxon>Stramenopiles</taxon>
        <taxon>Ochrophyta</taxon>
        <taxon>Bacillariophyta</taxon>
        <taxon>Coscinodiscophyceae</taxon>
        <taxon>Thalassiosirophycidae</taxon>
        <taxon>Stephanodiscales</taxon>
        <taxon>Stephanodiscaceae</taxon>
        <taxon>Cyclostephanos</taxon>
    </lineage>
</organism>
<evidence type="ECO:0000313" key="3">
    <source>
        <dbReference type="Proteomes" id="UP001530377"/>
    </source>
</evidence>
<dbReference type="AlphaFoldDB" id="A0ABD3RDD6"/>
<feature type="region of interest" description="Disordered" evidence="1">
    <location>
        <begin position="386"/>
        <end position="407"/>
    </location>
</feature>
<proteinExistence type="predicted"/>
<protein>
    <recommendedName>
        <fullName evidence="4">SAM domain-containing protein</fullName>
    </recommendedName>
</protein>
<name>A0ABD3RDD6_9STRA</name>
<feature type="compositionally biased region" description="Basic and acidic residues" evidence="1">
    <location>
        <begin position="663"/>
        <end position="675"/>
    </location>
</feature>
<feature type="region of interest" description="Disordered" evidence="1">
    <location>
        <begin position="1"/>
        <end position="26"/>
    </location>
</feature>
<comment type="caution">
    <text evidence="2">The sequence shown here is derived from an EMBL/GenBank/DDBJ whole genome shotgun (WGS) entry which is preliminary data.</text>
</comment>
<dbReference type="Proteomes" id="UP001530377">
    <property type="component" value="Unassembled WGS sequence"/>
</dbReference>
<feature type="compositionally biased region" description="Basic and acidic residues" evidence="1">
    <location>
        <begin position="341"/>
        <end position="350"/>
    </location>
</feature>
<feature type="compositionally biased region" description="Low complexity" evidence="1">
    <location>
        <begin position="100"/>
        <end position="115"/>
    </location>
</feature>
<feature type="compositionally biased region" description="Polar residues" evidence="1">
    <location>
        <begin position="727"/>
        <end position="739"/>
    </location>
</feature>
<keyword evidence="3" id="KW-1185">Reference proteome</keyword>
<evidence type="ECO:0008006" key="4">
    <source>
        <dbReference type="Google" id="ProtNLM"/>
    </source>
</evidence>
<sequence length="997" mass="112755">MTDDDGNEDVDDGMGRGNGNGNGVGGGRIEDLYFMKKAHRRVLMKKIGIMRLATLGGLSASSKSRRIGMMGRDEVEGGGTAPAADVVDANDHVEGVAVAPSSSSSSSSPPISGSSMEEDDGNDGATDDFVLDDLAARYSSLDVHSMDGGTRDKELRRLRELREILASSKYRATTGAERDLDEYDFVLDDLSARYSSLDVDAMDGGSRDKELRRLRDLRAAFQKRKERDRSYYRYADDASDFTDDFSSKWYDPAKGNAVMTNVVGVDNKSYKGLRRLGEIKKRALDARASIGSEDEEKEEPLRIDLLKKRTGREANEIERKERMRLMELQRLVAARLLAEKRAAQDRRDDDSGSGGVSSRTRNTYKTNEQRRLEDLERYLINRRSNWQSLTFPPRPKPKDGEDDSKIDDALMNLDDDAKLDTTANNIQNREAYRSLSTTMPPSNRGVKFVRNKNDDSPAELCDLEEDEECWDITRNPNFNPREAQSFATRSLSTTMPPTNRGVRFVRDKNDNVSVELCDLEKDEECWDITRNPNFNAREAQSFATRSLSTTMPPTNRDVRFVRDTNDGDSAELTGIAGMYENLSRVNEVGDNLTNNKNDIRGGEKSGVNSFPYMENMPLDEVKNLSLSLTEGGREGRTSSITSNEHYPQKQKRKEYAEDQSAGHAREVDETAKTKSTEVPSPVFLMPSPSSDKKNITSKTQARSVSAMYQRLQSKEQIFSARSEKSQNHPIYSTPPTLSGGSLRHDMRSRFPEARPSMSVKYEKRKDDEMYYHVISRFPKERPSSLVNTGTKKEWTTSGSYHDNRYLSGDIKGNGQPVARNDATDRSLVSTPLEAASWPAQQFLDKPRPFQSNVDMITSNTSGIRFKKSSDLRHEEKNGNFDRWTDMPDIDALRGWRQSKLASAPELVIDLPRRSKVDERDHYSGEEKVMHWLLTHLPNIQEEDAVNYFNCLIEDGFDSVDLDEILESDLYFMKKGHRRALLQNLIKELYSEVYESLP</sequence>